<dbReference type="Pfam" id="PF13426">
    <property type="entry name" value="PAS_9"/>
    <property type="match status" value="1"/>
</dbReference>
<evidence type="ECO:0000256" key="4">
    <source>
        <dbReference type="SAM" id="MobiDB-lite"/>
    </source>
</evidence>
<dbReference type="InterPro" id="IPR044926">
    <property type="entry name" value="RGS_subdomain_2"/>
</dbReference>
<reference evidence="6" key="1">
    <citation type="journal article" date="2023" name="Mol. Phylogenet. Evol.">
        <title>Genome-scale phylogeny and comparative genomics of the fungal order Sordariales.</title>
        <authorList>
            <person name="Hensen N."/>
            <person name="Bonometti L."/>
            <person name="Westerberg I."/>
            <person name="Brannstrom I.O."/>
            <person name="Guillou S."/>
            <person name="Cros-Aarteil S."/>
            <person name="Calhoun S."/>
            <person name="Haridas S."/>
            <person name="Kuo A."/>
            <person name="Mondo S."/>
            <person name="Pangilinan J."/>
            <person name="Riley R."/>
            <person name="LaButti K."/>
            <person name="Andreopoulos B."/>
            <person name="Lipzen A."/>
            <person name="Chen C."/>
            <person name="Yan M."/>
            <person name="Daum C."/>
            <person name="Ng V."/>
            <person name="Clum A."/>
            <person name="Steindorff A."/>
            <person name="Ohm R.A."/>
            <person name="Martin F."/>
            <person name="Silar P."/>
            <person name="Natvig D.O."/>
            <person name="Lalanne C."/>
            <person name="Gautier V."/>
            <person name="Ament-Velasquez S.L."/>
            <person name="Kruys A."/>
            <person name="Hutchinson M.I."/>
            <person name="Powell A.J."/>
            <person name="Barry K."/>
            <person name="Miller A.N."/>
            <person name="Grigoriev I.V."/>
            <person name="Debuchy R."/>
            <person name="Gladieux P."/>
            <person name="Hiltunen Thoren M."/>
            <person name="Johannesson H."/>
        </authorList>
    </citation>
    <scope>NUCLEOTIDE SEQUENCE</scope>
    <source>
        <strain evidence="6">SMH4131-1</strain>
    </source>
</reference>
<dbReference type="SUPFAM" id="SSF48097">
    <property type="entry name" value="Regulator of G-protein signaling, RGS"/>
    <property type="match status" value="1"/>
</dbReference>
<dbReference type="PANTHER" id="PTHR47429:SF2">
    <property type="entry name" value="PROTEIN TWIN LOV 1"/>
    <property type="match status" value="1"/>
</dbReference>
<reference evidence="6" key="2">
    <citation type="submission" date="2023-06" db="EMBL/GenBank/DDBJ databases">
        <authorList>
            <consortium name="Lawrence Berkeley National Laboratory"/>
            <person name="Haridas S."/>
            <person name="Hensen N."/>
            <person name="Bonometti L."/>
            <person name="Westerberg I."/>
            <person name="Brannstrom I.O."/>
            <person name="Guillou S."/>
            <person name="Cros-Aarteil S."/>
            <person name="Calhoun S."/>
            <person name="Kuo A."/>
            <person name="Mondo S."/>
            <person name="Pangilinan J."/>
            <person name="Riley R."/>
            <person name="Labutti K."/>
            <person name="Andreopoulos B."/>
            <person name="Lipzen A."/>
            <person name="Chen C."/>
            <person name="Yanf M."/>
            <person name="Daum C."/>
            <person name="Ng V."/>
            <person name="Clum A."/>
            <person name="Steindorff A."/>
            <person name="Ohm R."/>
            <person name="Martin F."/>
            <person name="Silar P."/>
            <person name="Natvig D."/>
            <person name="Lalanne C."/>
            <person name="Gautier V."/>
            <person name="Ament-Velasquez S.L."/>
            <person name="Kruys A."/>
            <person name="Hutchinson M.I."/>
            <person name="Powell A.J."/>
            <person name="Barry K."/>
            <person name="Miller A.N."/>
            <person name="Grigoriev I.V."/>
            <person name="Debuchy R."/>
            <person name="Gladieux P."/>
            <person name="Thoren M.H."/>
            <person name="Johannesson H."/>
        </authorList>
    </citation>
    <scope>NUCLEOTIDE SEQUENCE</scope>
    <source>
        <strain evidence="6">SMH4131-1</strain>
    </source>
</reference>
<dbReference type="NCBIfam" id="TIGR00229">
    <property type="entry name" value="sensory_box"/>
    <property type="match status" value="1"/>
</dbReference>
<organism evidence="6 7">
    <name type="scientific">Cercophora scortea</name>
    <dbReference type="NCBI Taxonomy" id="314031"/>
    <lineage>
        <taxon>Eukaryota</taxon>
        <taxon>Fungi</taxon>
        <taxon>Dikarya</taxon>
        <taxon>Ascomycota</taxon>
        <taxon>Pezizomycotina</taxon>
        <taxon>Sordariomycetes</taxon>
        <taxon>Sordariomycetidae</taxon>
        <taxon>Sordariales</taxon>
        <taxon>Lasiosphaeriaceae</taxon>
        <taxon>Cercophora</taxon>
    </lineage>
</organism>
<dbReference type="PANTHER" id="PTHR47429">
    <property type="entry name" value="PROTEIN TWIN LOV 1"/>
    <property type="match status" value="1"/>
</dbReference>
<evidence type="ECO:0000259" key="5">
    <source>
        <dbReference type="Pfam" id="PF13426"/>
    </source>
</evidence>
<dbReference type="InterPro" id="IPR036305">
    <property type="entry name" value="RGS_sf"/>
</dbReference>
<dbReference type="AlphaFoldDB" id="A0AAE0IFG2"/>
<keyword evidence="2" id="KW-0288">FMN</keyword>
<dbReference type="Gene3D" id="1.10.167.10">
    <property type="entry name" value="Regulator of G-protein Signalling 4, domain 2"/>
    <property type="match status" value="1"/>
</dbReference>
<dbReference type="SUPFAM" id="SSF55785">
    <property type="entry name" value="PYP-like sensor domain (PAS domain)"/>
    <property type="match status" value="1"/>
</dbReference>
<dbReference type="CDD" id="cd00130">
    <property type="entry name" value="PAS"/>
    <property type="match status" value="1"/>
</dbReference>
<evidence type="ECO:0000256" key="3">
    <source>
        <dbReference type="ARBA" id="ARBA00022991"/>
    </source>
</evidence>
<accession>A0AAE0IFG2</accession>
<evidence type="ECO:0000313" key="6">
    <source>
        <dbReference type="EMBL" id="KAK3323742.1"/>
    </source>
</evidence>
<feature type="domain" description="PAS" evidence="5">
    <location>
        <begin position="297"/>
        <end position="393"/>
    </location>
</feature>
<dbReference type="Proteomes" id="UP001286456">
    <property type="component" value="Unassembled WGS sequence"/>
</dbReference>
<dbReference type="InterPro" id="IPR000014">
    <property type="entry name" value="PAS"/>
</dbReference>
<feature type="compositionally biased region" description="Basic residues" evidence="4">
    <location>
        <begin position="451"/>
        <end position="467"/>
    </location>
</feature>
<feature type="region of interest" description="Disordered" evidence="4">
    <location>
        <begin position="1"/>
        <end position="22"/>
    </location>
</feature>
<feature type="compositionally biased region" description="Low complexity" evidence="4">
    <location>
        <begin position="468"/>
        <end position="482"/>
    </location>
</feature>
<evidence type="ECO:0000256" key="2">
    <source>
        <dbReference type="ARBA" id="ARBA00022643"/>
    </source>
</evidence>
<evidence type="ECO:0000313" key="7">
    <source>
        <dbReference type="Proteomes" id="UP001286456"/>
    </source>
</evidence>
<comment type="caution">
    <text evidence="6">The sequence shown here is derived from an EMBL/GenBank/DDBJ whole genome shotgun (WGS) entry which is preliminary data.</text>
</comment>
<keyword evidence="3" id="KW-0157">Chromophore</keyword>
<keyword evidence="7" id="KW-1185">Reference proteome</keyword>
<feature type="region of interest" description="Disordered" evidence="4">
    <location>
        <begin position="413"/>
        <end position="493"/>
    </location>
</feature>
<evidence type="ECO:0000256" key="1">
    <source>
        <dbReference type="ARBA" id="ARBA00022630"/>
    </source>
</evidence>
<dbReference type="EMBL" id="JAUEPO010000004">
    <property type="protein sequence ID" value="KAK3323742.1"/>
    <property type="molecule type" value="Genomic_DNA"/>
</dbReference>
<protein>
    <recommendedName>
        <fullName evidence="5">PAS domain-containing protein</fullName>
    </recommendedName>
</protein>
<gene>
    <name evidence="6" type="ORF">B0T19DRAFT_212893</name>
</gene>
<feature type="region of interest" description="Disordered" evidence="4">
    <location>
        <begin position="89"/>
        <end position="109"/>
    </location>
</feature>
<name>A0AAE0IFG2_9PEZI</name>
<dbReference type="InterPro" id="IPR035965">
    <property type="entry name" value="PAS-like_dom_sf"/>
</dbReference>
<sequence length="690" mass="76067">MLSMKRGTFGSPPTLGEDWNRRNSLQANPVLVLPYRIDPRTGDMKSAAPPSPATSGSSRSHPEKLHIPLRSDSGLALHTNQSAFRQYTDYNSDGSLRSPGHRKRPLSYDGISSIDTLSLGNRSCEESRDQPQPSQSIPDFFDRDVINMAFGNPTTEQKIYKFAQGRHCAGDVEFLSKVDEYHRAFGSMTLLMSQIATTFTGVAATTPLELPTDVANLLRSNTKYCARSSVPPLERLYRDATVTVKDRLAKTLYPEFVKYQLAQCMRSSLSVSRSSSTGGFKSAYPGLGNSFCLTDPLEPDNPIVFASDGFVKVSGYERHEVMHKNCRFMQGISTDGEVSRRIREAVATGRETVELIVNHRKDGSPFWNLLFVCPLQEHGSVRYCLGGQINVSENMGTESKDILRILSFGLPGEETPSGGGLNTQERPVWRSPVSQEQLPERAPSPRPPKGSSHRHRFFRRFSKRSAKPKAASSRPATPAKSTAGEDVPSAKRRAYTTRTPPVEQHMDEFSTPYSRFFVMRYVPATSQSTQTDRRSTMPRMPIAFCSAYALELLGLKSHDSDRVLNQDIFNVLAENSSSPCVGRGVRNTVMDKITAGEVVSVDLLASAEPAARHMSKHSRNGSIIRSGAALAGETETKPRLSDTFDRGAEILSHVFFGGPKMRKLVSHWTPLKDADGAVGWVVLILTPAAS</sequence>
<proteinExistence type="predicted"/>
<feature type="region of interest" description="Disordered" evidence="4">
    <location>
        <begin position="41"/>
        <end position="65"/>
    </location>
</feature>
<dbReference type="GO" id="GO:0005634">
    <property type="term" value="C:nucleus"/>
    <property type="evidence" value="ECO:0007669"/>
    <property type="project" value="TreeGrafter"/>
</dbReference>
<keyword evidence="1" id="KW-0285">Flavoprotein</keyword>
<dbReference type="Gene3D" id="3.30.450.20">
    <property type="entry name" value="PAS domain"/>
    <property type="match status" value="1"/>
</dbReference>